<keyword evidence="1" id="KW-0472">Membrane</keyword>
<keyword evidence="1" id="KW-0812">Transmembrane</keyword>
<evidence type="ECO:0000313" key="2">
    <source>
        <dbReference type="EMBL" id="JAH78262.1"/>
    </source>
</evidence>
<dbReference type="AlphaFoldDB" id="A0A0E9VJP1"/>
<sequence length="56" mass="6231">MAGQKFLEVFGIECCCPGLTMQGALPARTSLTSYLILFVSLSFSFSFLLCRLVFSW</sequence>
<accession>A0A0E9VJP1</accession>
<protein>
    <submittedName>
        <fullName evidence="2">Uncharacterized protein</fullName>
    </submittedName>
</protein>
<name>A0A0E9VJP1_ANGAN</name>
<feature type="transmembrane region" description="Helical" evidence="1">
    <location>
        <begin position="31"/>
        <end position="54"/>
    </location>
</feature>
<dbReference type="EMBL" id="GBXM01030315">
    <property type="protein sequence ID" value="JAH78262.1"/>
    <property type="molecule type" value="Transcribed_RNA"/>
</dbReference>
<evidence type="ECO:0000256" key="1">
    <source>
        <dbReference type="SAM" id="Phobius"/>
    </source>
</evidence>
<reference evidence="2" key="1">
    <citation type="submission" date="2014-11" db="EMBL/GenBank/DDBJ databases">
        <authorList>
            <person name="Amaro Gonzalez C."/>
        </authorList>
    </citation>
    <scope>NUCLEOTIDE SEQUENCE</scope>
</reference>
<keyword evidence="1" id="KW-1133">Transmembrane helix</keyword>
<organism evidence="2">
    <name type="scientific">Anguilla anguilla</name>
    <name type="common">European freshwater eel</name>
    <name type="synonym">Muraena anguilla</name>
    <dbReference type="NCBI Taxonomy" id="7936"/>
    <lineage>
        <taxon>Eukaryota</taxon>
        <taxon>Metazoa</taxon>
        <taxon>Chordata</taxon>
        <taxon>Craniata</taxon>
        <taxon>Vertebrata</taxon>
        <taxon>Euteleostomi</taxon>
        <taxon>Actinopterygii</taxon>
        <taxon>Neopterygii</taxon>
        <taxon>Teleostei</taxon>
        <taxon>Anguilliformes</taxon>
        <taxon>Anguillidae</taxon>
        <taxon>Anguilla</taxon>
    </lineage>
</organism>
<reference evidence="2" key="2">
    <citation type="journal article" date="2015" name="Fish Shellfish Immunol.">
        <title>Early steps in the European eel (Anguilla anguilla)-Vibrio vulnificus interaction in the gills: Role of the RtxA13 toxin.</title>
        <authorList>
            <person name="Callol A."/>
            <person name="Pajuelo D."/>
            <person name="Ebbesson L."/>
            <person name="Teles M."/>
            <person name="MacKenzie S."/>
            <person name="Amaro C."/>
        </authorList>
    </citation>
    <scope>NUCLEOTIDE SEQUENCE</scope>
</reference>
<proteinExistence type="predicted"/>